<reference evidence="3 4" key="1">
    <citation type="journal article" date="2015" name="Stand. Genomic Sci.">
        <title>High quality draft genome sequence of the moderately halophilic bacterium Pontibacillus yanchengensis Y32(T) and comparison among Pontibacillus genomes.</title>
        <authorList>
            <person name="Huang J."/>
            <person name="Qiao Z.X."/>
            <person name="Tang J.W."/>
            <person name="Wang G."/>
        </authorList>
    </citation>
    <scope>NUCLEOTIDE SEQUENCE [LARGE SCALE GENOMIC DNA]</scope>
    <source>
        <strain evidence="3 4">Y32</strain>
    </source>
</reference>
<keyword evidence="4" id="KW-1185">Reference proteome</keyword>
<accession>A0A0A2TW06</accession>
<dbReference type="STRING" id="1385514.N782_05200"/>
<keyword evidence="2" id="KW-1133">Transmembrane helix</keyword>
<evidence type="ECO:0000313" key="3">
    <source>
        <dbReference type="EMBL" id="KGP73470.1"/>
    </source>
</evidence>
<evidence type="ECO:0000256" key="1">
    <source>
        <dbReference type="SAM" id="Coils"/>
    </source>
</evidence>
<organism evidence="3 4">
    <name type="scientific">Pontibacillus yanchengensis Y32</name>
    <dbReference type="NCBI Taxonomy" id="1385514"/>
    <lineage>
        <taxon>Bacteria</taxon>
        <taxon>Bacillati</taxon>
        <taxon>Bacillota</taxon>
        <taxon>Bacilli</taxon>
        <taxon>Bacillales</taxon>
        <taxon>Bacillaceae</taxon>
        <taxon>Pontibacillus</taxon>
    </lineage>
</organism>
<keyword evidence="1" id="KW-0175">Coiled coil</keyword>
<dbReference type="EMBL" id="AVBF01000013">
    <property type="protein sequence ID" value="KGP73470.1"/>
    <property type="molecule type" value="Genomic_DNA"/>
</dbReference>
<comment type="caution">
    <text evidence="3">The sequence shown here is derived from an EMBL/GenBank/DDBJ whole genome shotgun (WGS) entry which is preliminary data.</text>
</comment>
<keyword evidence="2" id="KW-0472">Membrane</keyword>
<evidence type="ECO:0000256" key="2">
    <source>
        <dbReference type="SAM" id="Phobius"/>
    </source>
</evidence>
<dbReference type="Proteomes" id="UP000030147">
    <property type="component" value="Unassembled WGS sequence"/>
</dbReference>
<protein>
    <submittedName>
        <fullName evidence="3">Uncharacterized protein</fullName>
    </submittedName>
</protein>
<name>A0A0A2TW06_9BACI</name>
<dbReference type="RefSeq" id="WP_036817705.1">
    <property type="nucleotide sequence ID" value="NZ_AVBF01000013.1"/>
</dbReference>
<dbReference type="AlphaFoldDB" id="A0A0A2TW06"/>
<evidence type="ECO:0000313" key="4">
    <source>
        <dbReference type="Proteomes" id="UP000030147"/>
    </source>
</evidence>
<feature type="transmembrane region" description="Helical" evidence="2">
    <location>
        <begin position="6"/>
        <end position="30"/>
    </location>
</feature>
<gene>
    <name evidence="3" type="ORF">N782_05200</name>
</gene>
<feature type="coiled-coil region" evidence="1">
    <location>
        <begin position="33"/>
        <end position="60"/>
    </location>
</feature>
<proteinExistence type="predicted"/>
<sequence length="63" mass="7278">MSVEQLLPIVLLILVSFVLLIVVAAIVFGVKYLKSHRLNRENINSRLEKVEEEINHLKTDHNQ</sequence>
<keyword evidence="2" id="KW-0812">Transmembrane</keyword>